<proteinExistence type="inferred from homology"/>
<dbReference type="GO" id="GO:0042759">
    <property type="term" value="P:long-chain fatty acid biosynthetic process"/>
    <property type="evidence" value="ECO:0007669"/>
    <property type="project" value="TreeGrafter"/>
</dbReference>
<comment type="subcellular location">
    <subcellularLocation>
        <location evidence="1">Membrane</location>
        <topology evidence="1">Multi-pass membrane protein</topology>
    </subcellularLocation>
</comment>
<dbReference type="InterPro" id="IPR031329">
    <property type="entry name" value="NEUT/ALK_ceramidase_N"/>
</dbReference>
<feature type="active site" description="Nucleophile" evidence="8">
    <location>
        <position position="599"/>
    </location>
</feature>
<evidence type="ECO:0000256" key="8">
    <source>
        <dbReference type="PIRSR" id="PIRSR606823-1"/>
    </source>
</evidence>
<keyword evidence="9" id="KW-0862">Zinc</keyword>
<feature type="domain" description="Cation efflux protein transmembrane" evidence="11">
    <location>
        <begin position="165"/>
        <end position="292"/>
    </location>
</feature>
<feature type="binding site" evidence="9">
    <location>
        <position position="439"/>
    </location>
    <ligand>
        <name>Zn(2+)</name>
        <dbReference type="ChEBI" id="CHEBI:29105"/>
    </ligand>
</feature>
<evidence type="ECO:0000256" key="2">
    <source>
        <dbReference type="ARBA" id="ARBA00009835"/>
    </source>
</evidence>
<dbReference type="Gene3D" id="2.60.40.2300">
    <property type="entry name" value="Neutral/alkaline non-lysosomal ceramidase, C-terminal domain"/>
    <property type="match status" value="1"/>
</dbReference>
<feature type="binding site" evidence="9">
    <location>
        <position position="797"/>
    </location>
    <ligand>
        <name>Zn(2+)</name>
        <dbReference type="ChEBI" id="CHEBI:29105"/>
    </ligand>
</feature>
<keyword evidence="6 10" id="KW-1133">Transmembrane helix</keyword>
<dbReference type="Pfam" id="PF17048">
    <property type="entry name" value="Ceramidse_alk_C"/>
    <property type="match status" value="1"/>
</dbReference>
<evidence type="ECO:0000256" key="3">
    <source>
        <dbReference type="ARBA" id="ARBA00011891"/>
    </source>
</evidence>
<keyword evidence="9" id="KW-0479">Metal-binding</keyword>
<dbReference type="InterPro" id="IPR031331">
    <property type="entry name" value="NEUT/ALK_ceramidase_C"/>
</dbReference>
<dbReference type="GO" id="GO:0008324">
    <property type="term" value="F:monoatomic cation transmembrane transporter activity"/>
    <property type="evidence" value="ECO:0007669"/>
    <property type="project" value="InterPro"/>
</dbReference>
<comment type="caution">
    <text evidence="14">The sequence shown here is derived from an EMBL/GenBank/DDBJ whole genome shotgun (WGS) entry which is preliminary data.</text>
</comment>
<dbReference type="AlphaFoldDB" id="A0A507R7I7"/>
<evidence type="ECO:0000256" key="1">
    <source>
        <dbReference type="ARBA" id="ARBA00004141"/>
    </source>
</evidence>
<evidence type="ECO:0000259" key="13">
    <source>
        <dbReference type="Pfam" id="PF17048"/>
    </source>
</evidence>
<evidence type="ECO:0000259" key="12">
    <source>
        <dbReference type="Pfam" id="PF04734"/>
    </source>
</evidence>
<evidence type="ECO:0000256" key="10">
    <source>
        <dbReference type="SAM" id="Phobius"/>
    </source>
</evidence>
<dbReference type="GO" id="GO:0098771">
    <property type="term" value="P:inorganic ion homeostasis"/>
    <property type="evidence" value="ECO:0007669"/>
    <property type="project" value="UniProtKB-ARBA"/>
</dbReference>
<dbReference type="GO" id="GO:0046514">
    <property type="term" value="P:ceramide catabolic process"/>
    <property type="evidence" value="ECO:0007669"/>
    <property type="project" value="InterPro"/>
</dbReference>
<evidence type="ECO:0000256" key="5">
    <source>
        <dbReference type="ARBA" id="ARBA00022801"/>
    </source>
</evidence>
<name>A0A507R7I7_MONPU</name>
<accession>A0A507R7I7</accession>
<sequence>MVRQWNALATGPTGQDIMGNCNTNPQRRSCLVRGSGFKDDPVTAEAEKRRRELKTKILAGVKDFNVEQYRKTHEELKLIENKYIRAFYETQNLKLNDWAEVDSLVCSLADDVVDSTNPDANHDGIFDRDTPLHLTGYDLEAFLPSEEREKRSKNNRTAKRALNINMLANILLLIAKIIAVLSTHSLALIASLTDSALDLLCTVIIWTTDRLANWKKQALYMKFPAGRRRLEPLGVLVFSILMVVSFFQILQESISKLLPSGDHSTLKLPRLAIWAMVGNIVVKGLVGLYYFRFKSPQVERFVDVSMHVTWTVRLAASQPPNIQVEQTAQWRNGSGNAVLDDGTYLLGVGKADITGPVVEIVLNGYASLDQVGTGLRQRIYSRAFIIADSDKPDNTFVYLVVDAQSGDTAVRHGILQGLAALGEEYARYGEHNVALTGTHSHSGPGAWMNYLLPQIPNKGFNKQSYQALVDGALLSIQRAHESLAPGRLSFGSINLENANINRSPFAYDANPEDEKARYSSNVDKDLTLLRFDRESDNKTTGILTFFPVHGTSLYNNNTLITGDNKGVAAWLFERSVQEDARFADGFVAGFSQSNVGDTSPNTLGAWCEDGSGEQCRYEDSTCGGKTGPCRGRGPFFRENDEGAKSCFEIGRLQFSAAKELYDRMDTDPIRIRGSSDVASFHVYHNLSGYSFESPFDSRILTTCSAALGFSFAGGTTDGPGKFDFTQNVSGPAESNPLWYVARGFLHNPSEEQKACQAPKEILLDVGSVMEPYPWTPNIVDIQVFRVGQLLIIVSASEATTMSGRRWKEAVARSAEDVLSIADPLVVLGAPANSYAHYITTEEEYSAQRYEGGSTLYGPHTLAAYVNLTLTYLPYLADASSISSLPPISPGPSPPVNTNVSLSFIRSVVYDGTEIGKSFGEAVSSPPPEIIYRPGNVVNTTFVGANPRNNLHLESTFAAVERLNPDTGIWEVVRTDSDWNLIYRWKRTNTILGHSEVTLEWQIEDDYYNVGNPRPLEDGSYRMRYFGDFRNIFGGIESFEGVGDRFTVATGSP</sequence>
<evidence type="ECO:0000259" key="11">
    <source>
        <dbReference type="Pfam" id="PF01545"/>
    </source>
</evidence>
<feature type="binding site" evidence="9">
    <location>
        <position position="837"/>
    </location>
    <ligand>
        <name>Zn(2+)</name>
        <dbReference type="ChEBI" id="CHEBI:29105"/>
    </ligand>
</feature>
<keyword evidence="15" id="KW-1185">Reference proteome</keyword>
<organism evidence="14 15">
    <name type="scientific">Monascus purpureus</name>
    <name type="common">Red mold</name>
    <name type="synonym">Monascus anka</name>
    <dbReference type="NCBI Taxonomy" id="5098"/>
    <lineage>
        <taxon>Eukaryota</taxon>
        <taxon>Fungi</taxon>
        <taxon>Dikarya</taxon>
        <taxon>Ascomycota</taxon>
        <taxon>Pezizomycotina</taxon>
        <taxon>Eurotiomycetes</taxon>
        <taxon>Eurotiomycetidae</taxon>
        <taxon>Eurotiales</taxon>
        <taxon>Aspergillaceae</taxon>
        <taxon>Monascus</taxon>
    </lineage>
</organism>
<dbReference type="InterPro" id="IPR006823">
    <property type="entry name" value="Ceramidase_alk"/>
</dbReference>
<dbReference type="InterPro" id="IPR058533">
    <property type="entry name" value="Cation_efflux_TM"/>
</dbReference>
<evidence type="ECO:0000313" key="14">
    <source>
        <dbReference type="EMBL" id="TQB76866.1"/>
    </source>
</evidence>
<dbReference type="GO" id="GO:0017040">
    <property type="term" value="F:N-acylsphingosine amidohydrolase activity"/>
    <property type="evidence" value="ECO:0007669"/>
    <property type="project" value="UniProtKB-EC"/>
</dbReference>
<keyword evidence="5" id="KW-0378">Hydrolase</keyword>
<dbReference type="FunFam" id="2.60.40.2300:FF:000004">
    <property type="entry name" value="Neutral/alkaline nonlysosomal ceramidase, putative"/>
    <property type="match status" value="1"/>
</dbReference>
<dbReference type="InterPro" id="IPR027469">
    <property type="entry name" value="Cation_efflux_TMD_sf"/>
</dbReference>
<evidence type="ECO:0000256" key="6">
    <source>
        <dbReference type="ARBA" id="ARBA00022989"/>
    </source>
</evidence>
<dbReference type="Pfam" id="PF04734">
    <property type="entry name" value="Ceramidase_alk"/>
    <property type="match status" value="1"/>
</dbReference>
<dbReference type="GO" id="GO:0005576">
    <property type="term" value="C:extracellular region"/>
    <property type="evidence" value="ECO:0007669"/>
    <property type="project" value="TreeGrafter"/>
</dbReference>
<feature type="transmembrane region" description="Helical" evidence="10">
    <location>
        <begin position="161"/>
        <end position="181"/>
    </location>
</feature>
<feature type="domain" description="Neutral/alkaline non-lysosomal ceramidase C-terminal" evidence="13">
    <location>
        <begin position="871"/>
        <end position="1047"/>
    </location>
</feature>
<dbReference type="GO" id="GO:0016020">
    <property type="term" value="C:membrane"/>
    <property type="evidence" value="ECO:0007669"/>
    <property type="project" value="UniProtKB-SubCell"/>
</dbReference>
<feature type="binding site" evidence="9">
    <location>
        <position position="549"/>
    </location>
    <ligand>
        <name>Zn(2+)</name>
        <dbReference type="ChEBI" id="CHEBI:29105"/>
    </ligand>
</feature>
<dbReference type="SUPFAM" id="SSF161111">
    <property type="entry name" value="Cation efflux protein transmembrane domain-like"/>
    <property type="match status" value="1"/>
</dbReference>
<feature type="transmembrane region" description="Helical" evidence="10">
    <location>
        <begin position="230"/>
        <end position="251"/>
    </location>
</feature>
<feature type="domain" description="Neutral/alkaline non-lysosomal ceramidase N-terminal" evidence="12">
    <location>
        <begin position="344"/>
        <end position="866"/>
    </location>
</feature>
<keyword evidence="4 10" id="KW-0812">Transmembrane</keyword>
<protein>
    <recommendedName>
        <fullName evidence="3">ceramidase</fullName>
        <ecNumber evidence="3">3.5.1.23</ecNumber>
    </recommendedName>
</protein>
<evidence type="ECO:0000256" key="4">
    <source>
        <dbReference type="ARBA" id="ARBA00022692"/>
    </source>
</evidence>
<reference evidence="14 15" key="1">
    <citation type="submission" date="2019-06" db="EMBL/GenBank/DDBJ databases">
        <title>Wine fermentation using esterase from Monascus purpureus.</title>
        <authorList>
            <person name="Geng C."/>
            <person name="Zhang Y."/>
        </authorList>
    </citation>
    <scope>NUCLEOTIDE SEQUENCE [LARGE SCALE GENOMIC DNA]</scope>
    <source>
        <strain evidence="14">HQ1</strain>
    </source>
</reference>
<comment type="similarity">
    <text evidence="2">Belongs to the neutral ceramidase family.</text>
</comment>
<comment type="cofactor">
    <cofactor evidence="9">
        <name>Zn(2+)</name>
        <dbReference type="ChEBI" id="CHEBI:29105"/>
    </cofactor>
    <text evidence="9">Binds 1 zinc ion per subunit.</text>
</comment>
<evidence type="ECO:0000256" key="9">
    <source>
        <dbReference type="PIRSR" id="PIRSR606823-2"/>
    </source>
</evidence>
<keyword evidence="7 10" id="KW-0472">Membrane</keyword>
<feature type="transmembrane region" description="Helical" evidence="10">
    <location>
        <begin position="271"/>
        <end position="291"/>
    </location>
</feature>
<dbReference type="GO" id="GO:0046512">
    <property type="term" value="P:sphingosine biosynthetic process"/>
    <property type="evidence" value="ECO:0007669"/>
    <property type="project" value="TreeGrafter"/>
</dbReference>
<dbReference type="PANTHER" id="PTHR12670">
    <property type="entry name" value="CERAMIDASE"/>
    <property type="match status" value="1"/>
</dbReference>
<evidence type="ECO:0000256" key="7">
    <source>
        <dbReference type="ARBA" id="ARBA00023136"/>
    </source>
</evidence>
<dbReference type="Gene3D" id="1.20.1510.10">
    <property type="entry name" value="Cation efflux protein transmembrane domain"/>
    <property type="match status" value="1"/>
</dbReference>
<evidence type="ECO:0000313" key="15">
    <source>
        <dbReference type="Proteomes" id="UP000319663"/>
    </source>
</evidence>
<dbReference type="InterPro" id="IPR038445">
    <property type="entry name" value="NCDase_C_sf"/>
</dbReference>
<dbReference type="STRING" id="5098.A0A507R7I7"/>
<gene>
    <name evidence="14" type="ORF">MPDQ_006643</name>
</gene>
<dbReference type="GO" id="GO:0030003">
    <property type="term" value="P:intracellular monoatomic cation homeostasis"/>
    <property type="evidence" value="ECO:0007669"/>
    <property type="project" value="UniProtKB-ARBA"/>
</dbReference>
<dbReference type="Pfam" id="PF01545">
    <property type="entry name" value="Cation_efflux"/>
    <property type="match status" value="1"/>
</dbReference>
<dbReference type="Proteomes" id="UP000319663">
    <property type="component" value="Unassembled WGS sequence"/>
</dbReference>
<dbReference type="PANTHER" id="PTHR12670:SF1">
    <property type="entry name" value="NEUTRAL CERAMIDASE"/>
    <property type="match status" value="1"/>
</dbReference>
<dbReference type="EC" id="3.5.1.23" evidence="3"/>
<dbReference type="EMBL" id="VIFY01000006">
    <property type="protein sequence ID" value="TQB76866.1"/>
    <property type="molecule type" value="Genomic_DNA"/>
</dbReference>
<dbReference type="GO" id="GO:0046872">
    <property type="term" value="F:metal ion binding"/>
    <property type="evidence" value="ECO:0007669"/>
    <property type="project" value="UniProtKB-KW"/>
</dbReference>